<feature type="binding site" evidence="14">
    <location>
        <position position="242"/>
    </location>
    <ligand>
        <name>substrate</name>
    </ligand>
</feature>
<dbReference type="Pfam" id="PF07943">
    <property type="entry name" value="PBP5_C"/>
    <property type="match status" value="1"/>
</dbReference>
<keyword evidence="10" id="KW-0573">Peptidoglycan synthesis</keyword>
<dbReference type="InterPro" id="IPR001967">
    <property type="entry name" value="Peptidase_S11_N"/>
</dbReference>
<proteinExistence type="inferred from homology"/>
<keyword evidence="11" id="KW-0961">Cell wall biogenesis/degradation</keyword>
<dbReference type="InterPro" id="IPR018044">
    <property type="entry name" value="Peptidase_S11"/>
</dbReference>
<accession>A0A6A8D990</accession>
<evidence type="ECO:0000256" key="4">
    <source>
        <dbReference type="ARBA" id="ARBA00012448"/>
    </source>
</evidence>
<dbReference type="EMBL" id="WJNG01000005">
    <property type="protein sequence ID" value="MRH42335.1"/>
    <property type="molecule type" value="Genomic_DNA"/>
</dbReference>
<keyword evidence="7 16" id="KW-0732">Signal</keyword>
<comment type="caution">
    <text evidence="18">The sequence shown here is derived from an EMBL/GenBank/DDBJ whole genome shotgun (WGS) entry which is preliminary data.</text>
</comment>
<feature type="active site" description="Proton acceptor" evidence="13">
    <location>
        <position position="79"/>
    </location>
</feature>
<dbReference type="InterPro" id="IPR012338">
    <property type="entry name" value="Beta-lactam/transpept-like"/>
</dbReference>
<feature type="active site" evidence="13">
    <location>
        <position position="136"/>
    </location>
</feature>
<evidence type="ECO:0000256" key="8">
    <source>
        <dbReference type="ARBA" id="ARBA00022801"/>
    </source>
</evidence>
<dbReference type="PANTHER" id="PTHR21581">
    <property type="entry name" value="D-ALANYL-D-ALANINE CARBOXYPEPTIDASE"/>
    <property type="match status" value="1"/>
</dbReference>
<dbReference type="Proteomes" id="UP000799092">
    <property type="component" value="Unassembled WGS sequence"/>
</dbReference>
<evidence type="ECO:0000256" key="5">
    <source>
        <dbReference type="ARBA" id="ARBA00022645"/>
    </source>
</evidence>
<dbReference type="SUPFAM" id="SSF56601">
    <property type="entry name" value="beta-lactamase/transpeptidase-like"/>
    <property type="match status" value="1"/>
</dbReference>
<keyword evidence="9" id="KW-0133">Cell shape</keyword>
<gene>
    <name evidence="18" type="ORF">GH741_06525</name>
</gene>
<organism evidence="18 19">
    <name type="scientific">Aquibacillus halophilus</name>
    <dbReference type="NCBI Taxonomy" id="930132"/>
    <lineage>
        <taxon>Bacteria</taxon>
        <taxon>Bacillati</taxon>
        <taxon>Bacillota</taxon>
        <taxon>Bacilli</taxon>
        <taxon>Bacillales</taxon>
        <taxon>Bacillaceae</taxon>
        <taxon>Aquibacillus</taxon>
    </lineage>
</organism>
<dbReference type="Gene3D" id="2.60.410.10">
    <property type="entry name" value="D-Ala-D-Ala carboxypeptidase, C-terminal domain"/>
    <property type="match status" value="1"/>
</dbReference>
<keyword evidence="19" id="KW-1185">Reference proteome</keyword>
<evidence type="ECO:0000256" key="3">
    <source>
        <dbReference type="ARBA" id="ARBA00007164"/>
    </source>
</evidence>
<evidence type="ECO:0000256" key="11">
    <source>
        <dbReference type="ARBA" id="ARBA00023316"/>
    </source>
</evidence>
<evidence type="ECO:0000256" key="13">
    <source>
        <dbReference type="PIRSR" id="PIRSR618044-1"/>
    </source>
</evidence>
<dbReference type="OrthoDB" id="9791132at2"/>
<comment type="pathway">
    <text evidence="2">Cell wall biogenesis; peptidoglycan biosynthesis.</text>
</comment>
<dbReference type="SUPFAM" id="SSF69189">
    <property type="entry name" value="Penicillin-binding protein associated domain"/>
    <property type="match status" value="1"/>
</dbReference>
<dbReference type="EC" id="3.4.16.4" evidence="4"/>
<dbReference type="PANTHER" id="PTHR21581:SF6">
    <property type="entry name" value="TRAFFICKING PROTEIN PARTICLE COMPLEX SUBUNIT 12"/>
    <property type="match status" value="1"/>
</dbReference>
<evidence type="ECO:0000256" key="12">
    <source>
        <dbReference type="ARBA" id="ARBA00034000"/>
    </source>
</evidence>
<keyword evidence="8" id="KW-0378">Hydrolase</keyword>
<dbReference type="InterPro" id="IPR015956">
    <property type="entry name" value="Peniciliin-bd_prot_C_sf"/>
</dbReference>
<dbReference type="PRINTS" id="PR00725">
    <property type="entry name" value="DADACBPTASE1"/>
</dbReference>
<evidence type="ECO:0000256" key="15">
    <source>
        <dbReference type="RuleBase" id="RU004016"/>
    </source>
</evidence>
<dbReference type="AlphaFoldDB" id="A0A6A8D990"/>
<dbReference type="GO" id="GO:0071555">
    <property type="term" value="P:cell wall organization"/>
    <property type="evidence" value="ECO:0007669"/>
    <property type="project" value="UniProtKB-KW"/>
</dbReference>
<dbReference type="GO" id="GO:0008360">
    <property type="term" value="P:regulation of cell shape"/>
    <property type="evidence" value="ECO:0007669"/>
    <property type="project" value="UniProtKB-KW"/>
</dbReference>
<evidence type="ECO:0000256" key="2">
    <source>
        <dbReference type="ARBA" id="ARBA00004752"/>
    </source>
</evidence>
<dbReference type="GO" id="GO:0006508">
    <property type="term" value="P:proteolysis"/>
    <property type="evidence" value="ECO:0007669"/>
    <property type="project" value="UniProtKB-KW"/>
</dbReference>
<evidence type="ECO:0000256" key="7">
    <source>
        <dbReference type="ARBA" id="ARBA00022729"/>
    </source>
</evidence>
<dbReference type="GO" id="GO:0009252">
    <property type="term" value="P:peptidoglycan biosynthetic process"/>
    <property type="evidence" value="ECO:0007669"/>
    <property type="project" value="UniProtKB-UniPathway"/>
</dbReference>
<protein>
    <recommendedName>
        <fullName evidence="4">serine-type D-Ala-D-Ala carboxypeptidase</fullName>
        <ecNumber evidence="4">3.4.16.4</ecNumber>
    </recommendedName>
</protein>
<evidence type="ECO:0000256" key="14">
    <source>
        <dbReference type="PIRSR" id="PIRSR618044-2"/>
    </source>
</evidence>
<dbReference type="SMART" id="SM00936">
    <property type="entry name" value="PBP5_C"/>
    <property type="match status" value="1"/>
</dbReference>
<name>A0A6A8D990_9BACI</name>
<dbReference type="InterPro" id="IPR012907">
    <property type="entry name" value="Peptidase_S11_C"/>
</dbReference>
<dbReference type="RefSeq" id="WP_153735992.1">
    <property type="nucleotide sequence ID" value="NZ_WJNG01000005.1"/>
</dbReference>
<sequence>MKKYFLTLLTIFTILFAIGALPIHAEEDSKEENNQQGNTTDKLNLAENSKSALLLERDTGKILYEKNAHEKLPPASMTKIMTLILIMEALDEGKIKLDETVRISEYAASMGGSQIFLEAGEEMVVKDLLKGVAVASGNDASVALAERIAGSEEAFVTMMNEKAKMLGLENSKFQNTTGLPAENHYSTAYDMGLMAKELLKHEEITEYTSIYDDYLRKDTEDEFWLVNTNKLVKFYEGVDGLKTGFTSEAKYCLTATAKKNDMRTIAVVMGAESPKKRNGDVTKMLDYAFNHFETKLLFKGNQPVSQLKLIKADKDNVDIVTEESVSVVHEKGEKLDGVETTVKINSNIELPLEKGDIVGKLEVTLDGKILSETSLVVNNDVDKAGFWKLFKRSMDELVKKE</sequence>
<evidence type="ECO:0000313" key="19">
    <source>
        <dbReference type="Proteomes" id="UP000799092"/>
    </source>
</evidence>
<dbReference type="InterPro" id="IPR037167">
    <property type="entry name" value="Peptidase_S11_C_sf"/>
</dbReference>
<comment type="catalytic activity">
    <reaction evidence="12">
        <text>Preferential cleavage: (Ac)2-L-Lys-D-Ala-|-D-Ala. Also transpeptidation of peptidyl-alanyl moieties that are N-acyl substituents of D-alanine.</text>
        <dbReference type="EC" id="3.4.16.4"/>
    </reaction>
</comment>
<evidence type="ECO:0000256" key="6">
    <source>
        <dbReference type="ARBA" id="ARBA00022670"/>
    </source>
</evidence>
<evidence type="ECO:0000256" key="1">
    <source>
        <dbReference type="ARBA" id="ARBA00003217"/>
    </source>
</evidence>
<evidence type="ECO:0000256" key="16">
    <source>
        <dbReference type="SAM" id="SignalP"/>
    </source>
</evidence>
<evidence type="ECO:0000259" key="17">
    <source>
        <dbReference type="SMART" id="SM00936"/>
    </source>
</evidence>
<feature type="signal peptide" evidence="16">
    <location>
        <begin position="1"/>
        <end position="25"/>
    </location>
</feature>
<dbReference type="GO" id="GO:0009002">
    <property type="term" value="F:serine-type D-Ala-D-Ala carboxypeptidase activity"/>
    <property type="evidence" value="ECO:0007669"/>
    <property type="project" value="UniProtKB-EC"/>
</dbReference>
<feature type="active site" description="Acyl-ester intermediate" evidence="13">
    <location>
        <position position="76"/>
    </location>
</feature>
<evidence type="ECO:0000256" key="9">
    <source>
        <dbReference type="ARBA" id="ARBA00022960"/>
    </source>
</evidence>
<reference evidence="18" key="1">
    <citation type="submission" date="2019-11" db="EMBL/GenBank/DDBJ databases">
        <authorList>
            <person name="Li J."/>
        </authorList>
    </citation>
    <scope>NUCLEOTIDE SEQUENCE</scope>
    <source>
        <strain evidence="18">B6B</strain>
    </source>
</reference>
<feature type="domain" description="Peptidase S11 D-Ala-D-Ala carboxypeptidase A C-terminal" evidence="17">
    <location>
        <begin position="292"/>
        <end position="383"/>
    </location>
</feature>
<keyword evidence="5 18" id="KW-0121">Carboxypeptidase</keyword>
<comment type="similarity">
    <text evidence="3 15">Belongs to the peptidase S11 family.</text>
</comment>
<dbReference type="Gene3D" id="3.40.710.10">
    <property type="entry name" value="DD-peptidase/beta-lactamase superfamily"/>
    <property type="match status" value="1"/>
</dbReference>
<evidence type="ECO:0000313" key="18">
    <source>
        <dbReference type="EMBL" id="MRH42335.1"/>
    </source>
</evidence>
<feature type="chain" id="PRO_5025660894" description="serine-type D-Ala-D-Ala carboxypeptidase" evidence="16">
    <location>
        <begin position="26"/>
        <end position="401"/>
    </location>
</feature>
<comment type="function">
    <text evidence="1">Removes C-terminal D-alanyl residues from sugar-peptide cell wall precursors.</text>
</comment>
<dbReference type="Pfam" id="PF00768">
    <property type="entry name" value="Peptidase_S11"/>
    <property type="match status" value="1"/>
</dbReference>
<keyword evidence="6" id="KW-0645">Protease</keyword>
<dbReference type="UniPathway" id="UPA00219"/>
<evidence type="ECO:0000256" key="10">
    <source>
        <dbReference type="ARBA" id="ARBA00022984"/>
    </source>
</evidence>